<accession>A0ACD5BI81</accession>
<keyword evidence="2" id="KW-1185">Reference proteome</keyword>
<reference evidence="1" key="1">
    <citation type="submission" date="2023-10" db="EMBL/GenBank/DDBJ databases">
        <title>Whole genome sequencing of actinobacterial strain Amycolatopsis sp. (BCA-696) identifies the underlying plant growth-promoting genes.</title>
        <authorList>
            <person name="Gandham P."/>
            <person name="Vadla N."/>
            <person name="Saji A."/>
            <person name="Srinivas V."/>
            <person name="Ruperao P."/>
            <person name="Selvanayagam S."/>
            <person name="Saxena R.K."/>
            <person name="Rathore A."/>
            <person name="Gopalakrishnan S."/>
            <person name="Thakur V."/>
        </authorList>
    </citation>
    <scope>NUCLEOTIDE SEQUENCE</scope>
    <source>
        <strain evidence="1">BCA-696</strain>
    </source>
</reference>
<gene>
    <name evidence="1" type="ORF">LCL61_26470</name>
</gene>
<dbReference type="EMBL" id="CP150484">
    <property type="protein sequence ID" value="WYW19095.1"/>
    <property type="molecule type" value="Genomic_DNA"/>
</dbReference>
<protein>
    <submittedName>
        <fullName evidence="1">Uncharacterized protein</fullName>
    </submittedName>
</protein>
<sequence>MAWRDNTGESLALLPRKGSGGSNTVADHIEVLDEAIAQIPARYRRDLLITVDGAGSSHGLVDHITALNGSPWRTVRYSIGWDLGARERAAIGHDLRQPAISVPAANLRLSA</sequence>
<evidence type="ECO:0000313" key="2">
    <source>
        <dbReference type="Proteomes" id="UP001456344"/>
    </source>
</evidence>
<evidence type="ECO:0000313" key="1">
    <source>
        <dbReference type="EMBL" id="WYW19095.1"/>
    </source>
</evidence>
<organism evidence="1 2">
    <name type="scientific">Amycolatopsis coloradensis</name>
    <dbReference type="NCBI Taxonomy" id="76021"/>
    <lineage>
        <taxon>Bacteria</taxon>
        <taxon>Bacillati</taxon>
        <taxon>Actinomycetota</taxon>
        <taxon>Actinomycetes</taxon>
        <taxon>Pseudonocardiales</taxon>
        <taxon>Pseudonocardiaceae</taxon>
        <taxon>Amycolatopsis</taxon>
    </lineage>
</organism>
<proteinExistence type="predicted"/>
<dbReference type="Proteomes" id="UP001456344">
    <property type="component" value="Chromosome"/>
</dbReference>
<name>A0ACD5BI81_9PSEU</name>